<evidence type="ECO:0000259" key="8">
    <source>
        <dbReference type="PROSITE" id="PS50850"/>
    </source>
</evidence>
<feature type="transmembrane region" description="Helical" evidence="7">
    <location>
        <begin position="221"/>
        <end position="243"/>
    </location>
</feature>
<dbReference type="KEGG" id="ima:PO878_01430"/>
<dbReference type="Pfam" id="PF07690">
    <property type="entry name" value="MFS_1"/>
    <property type="match status" value="1"/>
</dbReference>
<dbReference type="GO" id="GO:0005886">
    <property type="term" value="C:plasma membrane"/>
    <property type="evidence" value="ECO:0007669"/>
    <property type="project" value="UniProtKB-SubCell"/>
</dbReference>
<feature type="transmembrane region" description="Helical" evidence="7">
    <location>
        <begin position="411"/>
        <end position="435"/>
    </location>
</feature>
<comment type="subcellular location">
    <subcellularLocation>
        <location evidence="1">Cell inner membrane</location>
        <topology evidence="1">Multi-pass membrane protein</topology>
    </subcellularLocation>
</comment>
<dbReference type="Gene3D" id="1.20.1720.10">
    <property type="entry name" value="Multidrug resistance protein D"/>
    <property type="match status" value="1"/>
</dbReference>
<feature type="transmembrane region" description="Helical" evidence="7">
    <location>
        <begin position="320"/>
        <end position="341"/>
    </location>
</feature>
<feature type="transmembrane region" description="Helical" evidence="7">
    <location>
        <begin position="133"/>
        <end position="154"/>
    </location>
</feature>
<feature type="domain" description="Major facilitator superfamily (MFS) profile" evidence="8">
    <location>
        <begin position="38"/>
        <end position="465"/>
    </location>
</feature>
<evidence type="ECO:0000256" key="2">
    <source>
        <dbReference type="ARBA" id="ARBA00022448"/>
    </source>
</evidence>
<evidence type="ECO:0000313" key="10">
    <source>
        <dbReference type="Proteomes" id="UP001216390"/>
    </source>
</evidence>
<feature type="transmembrane region" description="Helical" evidence="7">
    <location>
        <begin position="38"/>
        <end position="60"/>
    </location>
</feature>
<evidence type="ECO:0000256" key="1">
    <source>
        <dbReference type="ARBA" id="ARBA00004429"/>
    </source>
</evidence>
<feature type="transmembrane region" description="Helical" evidence="7">
    <location>
        <begin position="287"/>
        <end position="308"/>
    </location>
</feature>
<dbReference type="EMBL" id="CP116942">
    <property type="protein sequence ID" value="WCO67378.1"/>
    <property type="molecule type" value="Genomic_DNA"/>
</dbReference>
<accession>A0AAE9Y9Z4</accession>
<dbReference type="InterPro" id="IPR036259">
    <property type="entry name" value="MFS_trans_sf"/>
</dbReference>
<feature type="transmembrane region" description="Helical" evidence="7">
    <location>
        <begin position="441"/>
        <end position="459"/>
    </location>
</feature>
<dbReference type="GO" id="GO:0022857">
    <property type="term" value="F:transmembrane transporter activity"/>
    <property type="evidence" value="ECO:0007669"/>
    <property type="project" value="InterPro"/>
</dbReference>
<dbReference type="SUPFAM" id="SSF103473">
    <property type="entry name" value="MFS general substrate transporter"/>
    <property type="match status" value="1"/>
</dbReference>
<feature type="transmembrane region" description="Helical" evidence="7">
    <location>
        <begin position="72"/>
        <end position="93"/>
    </location>
</feature>
<feature type="transmembrane region" description="Helical" evidence="7">
    <location>
        <begin position="249"/>
        <end position="266"/>
    </location>
</feature>
<keyword evidence="5 7" id="KW-0472">Membrane</keyword>
<proteinExistence type="predicted"/>
<dbReference type="PANTHER" id="PTHR23501:SF191">
    <property type="entry name" value="VACUOLAR BASIC AMINO ACID TRANSPORTER 4"/>
    <property type="match status" value="1"/>
</dbReference>
<feature type="transmembrane region" description="Helical" evidence="7">
    <location>
        <begin position="377"/>
        <end position="399"/>
    </location>
</feature>
<dbReference type="PRINTS" id="PR01036">
    <property type="entry name" value="TCRTETB"/>
</dbReference>
<feature type="region of interest" description="Disordered" evidence="6">
    <location>
        <begin position="1"/>
        <end position="33"/>
    </location>
</feature>
<keyword evidence="2" id="KW-0813">Transport</keyword>
<feature type="transmembrane region" description="Helical" evidence="7">
    <location>
        <begin position="105"/>
        <end position="127"/>
    </location>
</feature>
<feature type="compositionally biased region" description="Low complexity" evidence="6">
    <location>
        <begin position="1"/>
        <end position="22"/>
    </location>
</feature>
<evidence type="ECO:0000256" key="7">
    <source>
        <dbReference type="SAM" id="Phobius"/>
    </source>
</evidence>
<organism evidence="9 10">
    <name type="scientific">Iamia majanohamensis</name>
    <dbReference type="NCBI Taxonomy" id="467976"/>
    <lineage>
        <taxon>Bacteria</taxon>
        <taxon>Bacillati</taxon>
        <taxon>Actinomycetota</taxon>
        <taxon>Acidimicrobiia</taxon>
        <taxon>Acidimicrobiales</taxon>
        <taxon>Iamiaceae</taxon>
        <taxon>Iamia</taxon>
    </lineage>
</organism>
<dbReference type="PANTHER" id="PTHR23501">
    <property type="entry name" value="MAJOR FACILITATOR SUPERFAMILY"/>
    <property type="match status" value="1"/>
</dbReference>
<protein>
    <submittedName>
        <fullName evidence="9">MFS transporter</fullName>
    </submittedName>
</protein>
<dbReference type="PROSITE" id="PS50850">
    <property type="entry name" value="MFS"/>
    <property type="match status" value="1"/>
</dbReference>
<feature type="transmembrane region" description="Helical" evidence="7">
    <location>
        <begin position="190"/>
        <end position="209"/>
    </location>
</feature>
<dbReference type="Proteomes" id="UP001216390">
    <property type="component" value="Chromosome"/>
</dbReference>
<keyword evidence="3 7" id="KW-0812">Transmembrane</keyword>
<dbReference type="AlphaFoldDB" id="A0AAE9Y9Z4"/>
<dbReference type="InterPro" id="IPR011701">
    <property type="entry name" value="MFS"/>
</dbReference>
<evidence type="ECO:0000256" key="4">
    <source>
        <dbReference type="ARBA" id="ARBA00022989"/>
    </source>
</evidence>
<keyword evidence="10" id="KW-1185">Reference proteome</keyword>
<feature type="transmembrane region" description="Helical" evidence="7">
    <location>
        <begin position="353"/>
        <end position="371"/>
    </location>
</feature>
<evidence type="ECO:0000256" key="3">
    <source>
        <dbReference type="ARBA" id="ARBA00022692"/>
    </source>
</evidence>
<feature type="transmembrane region" description="Helical" evidence="7">
    <location>
        <begin position="166"/>
        <end position="184"/>
    </location>
</feature>
<evidence type="ECO:0000256" key="5">
    <source>
        <dbReference type="ARBA" id="ARBA00023136"/>
    </source>
</evidence>
<dbReference type="RefSeq" id="WP_272736900.1">
    <property type="nucleotide sequence ID" value="NZ_CP116942.1"/>
</dbReference>
<reference evidence="9" key="1">
    <citation type="submission" date="2023-01" db="EMBL/GenBank/DDBJ databases">
        <title>The diversity of Class Acidimicrobiia in South China Sea sediment environments and the proposal of Iamia marina sp. nov., a novel species of the genus Iamia.</title>
        <authorList>
            <person name="He Y."/>
            <person name="Tian X."/>
        </authorList>
    </citation>
    <scope>NUCLEOTIDE SEQUENCE</scope>
    <source>
        <strain evidence="9">DSM 19957</strain>
    </source>
</reference>
<keyword evidence="4 7" id="KW-1133">Transmembrane helix</keyword>
<evidence type="ECO:0000256" key="6">
    <source>
        <dbReference type="SAM" id="MobiDB-lite"/>
    </source>
</evidence>
<sequence>MPLRPARGRPAGRAPRGPGLLRSPAADHPPPARGRGPLVAILGTLVAITVVGSSAVAVAVPELADDLGLSEAAAAWVFTSYLVAFAATSLPFGRAADARGLRGPLLLGAALMAVGSVVAATAGSAPLLVAGRALTGAGAGAIPVVANGVVAATWEGPARSRAFGRVIAVVAVASGSGPLVGGLLTAGLGWRPVIGLSALVVVLVPLLLPRVPGPTATHPPAADHAGTALVVAASLGLALAVQWPTAGPLVGVPATAVTAACGALLVRHVRVRPEGFLPRRIVTDATVVRGGLVGFALLAAYFAALLAVPQLLADGLDLGPLGIGLLLLPAAVAGAGSSWVVERLVAWRGRRALLVATSATCAAALLAAAAASTSVPFLVLAVATTAVAFGAGQAALLDHVATGVPAPVRNLALGVLELLMFVGGAVGPAVVGGFAGAGGPAAGLAAVALLPLAAVVVLVTGRDPEPTAPAPAPAPTPPGSG</sequence>
<gene>
    <name evidence="9" type="ORF">PO878_01430</name>
</gene>
<dbReference type="Gene3D" id="1.20.1250.20">
    <property type="entry name" value="MFS general substrate transporter like domains"/>
    <property type="match status" value="1"/>
</dbReference>
<evidence type="ECO:0000313" key="9">
    <source>
        <dbReference type="EMBL" id="WCO67378.1"/>
    </source>
</evidence>
<dbReference type="InterPro" id="IPR020846">
    <property type="entry name" value="MFS_dom"/>
</dbReference>
<name>A0AAE9Y9Z4_9ACTN</name>